<evidence type="ECO:0000256" key="8">
    <source>
        <dbReference type="ARBA" id="ARBA00022777"/>
    </source>
</evidence>
<keyword evidence="5" id="KW-0597">Phosphoprotein</keyword>
<dbReference type="GO" id="GO:0005886">
    <property type="term" value="C:plasma membrane"/>
    <property type="evidence" value="ECO:0007669"/>
    <property type="project" value="UniProtKB-SubCell"/>
</dbReference>
<dbReference type="Pfam" id="PF02518">
    <property type="entry name" value="HATPase_c"/>
    <property type="match status" value="1"/>
</dbReference>
<evidence type="ECO:0000256" key="5">
    <source>
        <dbReference type="ARBA" id="ARBA00022553"/>
    </source>
</evidence>
<dbReference type="GO" id="GO:0005524">
    <property type="term" value="F:ATP binding"/>
    <property type="evidence" value="ECO:0007669"/>
    <property type="project" value="UniProtKB-KW"/>
</dbReference>
<keyword evidence="7" id="KW-0547">Nucleotide-binding</keyword>
<dbReference type="SMART" id="SM00387">
    <property type="entry name" value="HATPase_c"/>
    <property type="match status" value="1"/>
</dbReference>
<dbReference type="Pfam" id="PF08448">
    <property type="entry name" value="PAS_4"/>
    <property type="match status" value="1"/>
</dbReference>
<evidence type="ECO:0000256" key="4">
    <source>
        <dbReference type="ARBA" id="ARBA00022475"/>
    </source>
</evidence>
<feature type="domain" description="Histidine kinase" evidence="13">
    <location>
        <begin position="213"/>
        <end position="436"/>
    </location>
</feature>
<dbReference type="InterPro" id="IPR035965">
    <property type="entry name" value="PAS-like_dom_sf"/>
</dbReference>
<dbReference type="PRINTS" id="PR00344">
    <property type="entry name" value="BCTRLSENSOR"/>
</dbReference>
<feature type="transmembrane region" description="Helical" evidence="12">
    <location>
        <begin position="49"/>
        <end position="69"/>
    </location>
</feature>
<dbReference type="Pfam" id="PF00512">
    <property type="entry name" value="HisKA"/>
    <property type="match status" value="1"/>
</dbReference>
<dbReference type="Gene3D" id="3.30.565.10">
    <property type="entry name" value="Histidine kinase-like ATPase, C-terminal domain"/>
    <property type="match status" value="1"/>
</dbReference>
<sequence>MSDEAGDPDAESFPSARPERRPIRGAAIFVAGAAVAFLAWAMLFTGLPWQATAVGTVLVVGVATIVSRAGTRPRPRRRAGLERTQWPDAGMKLAVDALPDPCFITDARGRLRYANRAAASLGAIQPGDPLSFRLRTPSFLEALDRVATGGATERIAWAEKVPTDLWYEAHIAPIRIPGRAPEASGGPDFVLVMVRDLTEQRRVEKLRVDFVANASHELRTPLASLTGFIETLQGPARNDAAARERFLAIMAEQARRMKRLIDDLLNLSRIEMRSHIRPTVPVDLVEIAHQAADSLEPLAAELDVEIERALECGPLVVRGDRDELGQVFENLIENALKYGTEGKRVVIAGGREPGPDGRGQVFVTVRDFGVGIAAEHLPRLTERFYRIDNDASRARRGTGLGLAIVKHILGRHAARLGIDSRPGEGAAFTVRLDAADVPSVTRNDAGDEKKIKDLDLHKTTMPGS</sequence>
<evidence type="ECO:0000256" key="11">
    <source>
        <dbReference type="ARBA" id="ARBA00023136"/>
    </source>
</evidence>
<evidence type="ECO:0000256" key="2">
    <source>
        <dbReference type="ARBA" id="ARBA00004236"/>
    </source>
</evidence>
<proteinExistence type="predicted"/>
<reference evidence="14 15" key="1">
    <citation type="submission" date="2019-09" db="EMBL/GenBank/DDBJ databases">
        <title>Segnochrobactrum spirostomi gen. nov., sp. nov., isolated from the ciliate Spirostomum cf. yagiui and description of a novel family, Segnochrobactraceae fam. nov. within the order Rhizobiales of the class Alphaproteobacteria.</title>
        <authorList>
            <person name="Akter S."/>
            <person name="Shazib S.U.A."/>
            <person name="Shin M.K."/>
        </authorList>
    </citation>
    <scope>NUCLEOTIDE SEQUENCE [LARGE SCALE GENOMIC DNA]</scope>
    <source>
        <strain evidence="14 15">Sp-1</strain>
    </source>
</reference>
<dbReference type="GO" id="GO:0000155">
    <property type="term" value="F:phosphorelay sensor kinase activity"/>
    <property type="evidence" value="ECO:0007669"/>
    <property type="project" value="InterPro"/>
</dbReference>
<keyword evidence="10" id="KW-0902">Two-component regulatory system</keyword>
<keyword evidence="4" id="KW-1003">Cell membrane</keyword>
<evidence type="ECO:0000256" key="12">
    <source>
        <dbReference type="SAM" id="Phobius"/>
    </source>
</evidence>
<dbReference type="CDD" id="cd00082">
    <property type="entry name" value="HisKA"/>
    <property type="match status" value="1"/>
</dbReference>
<keyword evidence="12" id="KW-0812">Transmembrane</keyword>
<dbReference type="SMART" id="SM00388">
    <property type="entry name" value="HisKA"/>
    <property type="match status" value="1"/>
</dbReference>
<organism evidence="14 15">
    <name type="scientific">Segnochrobactrum spirostomi</name>
    <dbReference type="NCBI Taxonomy" id="2608987"/>
    <lineage>
        <taxon>Bacteria</taxon>
        <taxon>Pseudomonadati</taxon>
        <taxon>Pseudomonadota</taxon>
        <taxon>Alphaproteobacteria</taxon>
        <taxon>Hyphomicrobiales</taxon>
        <taxon>Segnochrobactraceae</taxon>
        <taxon>Segnochrobactrum</taxon>
    </lineage>
</organism>
<dbReference type="SUPFAM" id="SSF47384">
    <property type="entry name" value="Homodimeric domain of signal transducing histidine kinase"/>
    <property type="match status" value="1"/>
</dbReference>
<dbReference type="Proteomes" id="UP000332515">
    <property type="component" value="Unassembled WGS sequence"/>
</dbReference>
<keyword evidence="15" id="KW-1185">Reference proteome</keyword>
<dbReference type="FunFam" id="3.30.565.10:FF:000006">
    <property type="entry name" value="Sensor histidine kinase WalK"/>
    <property type="match status" value="1"/>
</dbReference>
<dbReference type="SUPFAM" id="SSF55785">
    <property type="entry name" value="PYP-like sensor domain (PAS domain)"/>
    <property type="match status" value="1"/>
</dbReference>
<gene>
    <name evidence="14" type="ORF">F0357_10330</name>
</gene>
<dbReference type="RefSeq" id="WP_153480750.1">
    <property type="nucleotide sequence ID" value="NZ_VWNA01000001.1"/>
</dbReference>
<dbReference type="InterPro" id="IPR013656">
    <property type="entry name" value="PAS_4"/>
</dbReference>
<keyword evidence="6" id="KW-0808">Transferase</keyword>
<comment type="caution">
    <text evidence="14">The sequence shown here is derived from an EMBL/GenBank/DDBJ whole genome shotgun (WGS) entry which is preliminary data.</text>
</comment>
<dbReference type="FunFam" id="1.10.287.130:FF:000008">
    <property type="entry name" value="Two-component sensor histidine kinase"/>
    <property type="match status" value="1"/>
</dbReference>
<dbReference type="InterPro" id="IPR036097">
    <property type="entry name" value="HisK_dim/P_sf"/>
</dbReference>
<dbReference type="Gene3D" id="3.30.450.20">
    <property type="entry name" value="PAS domain"/>
    <property type="match status" value="1"/>
</dbReference>
<dbReference type="Gene3D" id="1.10.287.130">
    <property type="match status" value="1"/>
</dbReference>
<dbReference type="PANTHER" id="PTHR45453:SF1">
    <property type="entry name" value="PHOSPHATE REGULON SENSOR PROTEIN PHOR"/>
    <property type="match status" value="1"/>
</dbReference>
<protein>
    <recommendedName>
        <fullName evidence="3">histidine kinase</fullName>
        <ecNumber evidence="3">2.7.13.3</ecNumber>
    </recommendedName>
</protein>
<feature type="transmembrane region" description="Helical" evidence="12">
    <location>
        <begin position="25"/>
        <end position="43"/>
    </location>
</feature>
<evidence type="ECO:0000256" key="6">
    <source>
        <dbReference type="ARBA" id="ARBA00022679"/>
    </source>
</evidence>
<dbReference type="InterPro" id="IPR004358">
    <property type="entry name" value="Sig_transdc_His_kin-like_C"/>
</dbReference>
<dbReference type="EMBL" id="VWNA01000001">
    <property type="protein sequence ID" value="MQT13037.1"/>
    <property type="molecule type" value="Genomic_DNA"/>
</dbReference>
<dbReference type="InterPro" id="IPR036890">
    <property type="entry name" value="HATPase_C_sf"/>
</dbReference>
<evidence type="ECO:0000256" key="10">
    <source>
        <dbReference type="ARBA" id="ARBA00023012"/>
    </source>
</evidence>
<dbReference type="AlphaFoldDB" id="A0A6A7Y3T6"/>
<evidence type="ECO:0000256" key="7">
    <source>
        <dbReference type="ARBA" id="ARBA00022741"/>
    </source>
</evidence>
<dbReference type="CDD" id="cd00075">
    <property type="entry name" value="HATPase"/>
    <property type="match status" value="1"/>
</dbReference>
<evidence type="ECO:0000256" key="1">
    <source>
        <dbReference type="ARBA" id="ARBA00000085"/>
    </source>
</evidence>
<evidence type="ECO:0000313" key="15">
    <source>
        <dbReference type="Proteomes" id="UP000332515"/>
    </source>
</evidence>
<dbReference type="GO" id="GO:0004721">
    <property type="term" value="F:phosphoprotein phosphatase activity"/>
    <property type="evidence" value="ECO:0007669"/>
    <property type="project" value="TreeGrafter"/>
</dbReference>
<dbReference type="PROSITE" id="PS50109">
    <property type="entry name" value="HIS_KIN"/>
    <property type="match status" value="1"/>
</dbReference>
<dbReference type="GO" id="GO:0016036">
    <property type="term" value="P:cellular response to phosphate starvation"/>
    <property type="evidence" value="ECO:0007669"/>
    <property type="project" value="TreeGrafter"/>
</dbReference>
<evidence type="ECO:0000313" key="14">
    <source>
        <dbReference type="EMBL" id="MQT13037.1"/>
    </source>
</evidence>
<dbReference type="InterPro" id="IPR003594">
    <property type="entry name" value="HATPase_dom"/>
</dbReference>
<dbReference type="EC" id="2.7.13.3" evidence="3"/>
<dbReference type="SUPFAM" id="SSF55874">
    <property type="entry name" value="ATPase domain of HSP90 chaperone/DNA topoisomerase II/histidine kinase"/>
    <property type="match status" value="1"/>
</dbReference>
<accession>A0A6A7Y3T6</accession>
<comment type="catalytic activity">
    <reaction evidence="1">
        <text>ATP + protein L-histidine = ADP + protein N-phospho-L-histidine.</text>
        <dbReference type="EC" id="2.7.13.3"/>
    </reaction>
</comment>
<keyword evidence="9" id="KW-0067">ATP-binding</keyword>
<keyword evidence="8" id="KW-0418">Kinase</keyword>
<evidence type="ECO:0000256" key="3">
    <source>
        <dbReference type="ARBA" id="ARBA00012438"/>
    </source>
</evidence>
<dbReference type="InterPro" id="IPR005467">
    <property type="entry name" value="His_kinase_dom"/>
</dbReference>
<keyword evidence="11 12" id="KW-0472">Membrane</keyword>
<keyword evidence="12" id="KW-1133">Transmembrane helix</keyword>
<evidence type="ECO:0000259" key="13">
    <source>
        <dbReference type="PROSITE" id="PS50109"/>
    </source>
</evidence>
<dbReference type="PANTHER" id="PTHR45453">
    <property type="entry name" value="PHOSPHATE REGULON SENSOR PROTEIN PHOR"/>
    <property type="match status" value="1"/>
</dbReference>
<comment type="subcellular location">
    <subcellularLocation>
        <location evidence="2">Cell membrane</location>
    </subcellularLocation>
</comment>
<name>A0A6A7Y3T6_9HYPH</name>
<evidence type="ECO:0000256" key="9">
    <source>
        <dbReference type="ARBA" id="ARBA00022840"/>
    </source>
</evidence>
<dbReference type="InterPro" id="IPR003661">
    <property type="entry name" value="HisK_dim/P_dom"/>
</dbReference>
<dbReference type="InterPro" id="IPR050351">
    <property type="entry name" value="BphY/WalK/GraS-like"/>
</dbReference>